<protein>
    <submittedName>
        <fullName evidence="1">Nitrite reductase</fullName>
    </submittedName>
</protein>
<dbReference type="PANTHER" id="PTHR47197">
    <property type="entry name" value="PROTEIN NIRF"/>
    <property type="match status" value="1"/>
</dbReference>
<name>A0A7M1S2J7_9BACT</name>
<dbReference type="InterPro" id="IPR015943">
    <property type="entry name" value="WD40/YVTN_repeat-like_dom_sf"/>
</dbReference>
<dbReference type="RefSeq" id="WP_197548373.1">
    <property type="nucleotide sequence ID" value="NZ_CP063164.1"/>
</dbReference>
<dbReference type="PANTHER" id="PTHR47197:SF3">
    <property type="entry name" value="DIHYDRO-HEME D1 DEHYDROGENASE"/>
    <property type="match status" value="1"/>
</dbReference>
<proteinExistence type="predicted"/>
<accession>A0A7M1S2J7</accession>
<dbReference type="Pfam" id="PF02239">
    <property type="entry name" value="Cytochrom_D1"/>
    <property type="match status" value="1"/>
</dbReference>
<dbReference type="Proteomes" id="UP000595074">
    <property type="component" value="Chromosome"/>
</dbReference>
<dbReference type="AlphaFoldDB" id="A0A7M1S2J7"/>
<keyword evidence="2" id="KW-1185">Reference proteome</keyword>
<organism evidence="1 2">
    <name type="scientific">Sulfurovum indicum</name>
    <dbReference type="NCBI Taxonomy" id="2779528"/>
    <lineage>
        <taxon>Bacteria</taxon>
        <taxon>Pseudomonadati</taxon>
        <taxon>Campylobacterota</taxon>
        <taxon>Epsilonproteobacteria</taxon>
        <taxon>Campylobacterales</taxon>
        <taxon>Sulfurovaceae</taxon>
        <taxon>Sulfurovum</taxon>
    </lineage>
</organism>
<dbReference type="InterPro" id="IPR011048">
    <property type="entry name" value="Haem_d1_sf"/>
</dbReference>
<evidence type="ECO:0000313" key="2">
    <source>
        <dbReference type="Proteomes" id="UP000595074"/>
    </source>
</evidence>
<evidence type="ECO:0000313" key="1">
    <source>
        <dbReference type="EMBL" id="QOR61665.1"/>
    </source>
</evidence>
<dbReference type="EMBL" id="CP063164">
    <property type="protein sequence ID" value="QOR61665.1"/>
    <property type="molecule type" value="Genomic_DNA"/>
</dbReference>
<dbReference type="Gene3D" id="2.130.10.10">
    <property type="entry name" value="YVTN repeat-like/Quinoprotein amine dehydrogenase"/>
    <property type="match status" value="1"/>
</dbReference>
<gene>
    <name evidence="1" type="ORF">IMZ28_09530</name>
</gene>
<sequence length="371" mass="42342">MKKLLSLLLLSVLVFAQKPKIEKPTDKEKIFVVERESDSVAVIEEGLTRRHMENMHNMNHGIIKFEGKDGYLISRDGFVVKFNPVTEKVEAEYKTSKSAIGFVIGENYVAVANYDDKSVDILTRDLKPIDKIVTGSKNVGIKIYKDMIIFAQMDNDKVTVLKDENAGKDIPKFKIYKEFKVGKMPFDAMIKGNTYIVGFFLSKSFGVVDLDRMQYSEIKVTAKDNKPVLKVPHFGFWSLSDDKTFIPSVGDNSVMVYDKDFKFITNIKTQGLPVFTALSPDKKYLAVTFSGKDFPTIQIIDTKSLKIIKTFNFPGKVLHIRWSKYDPLLYVSVNDTNQLSVINTDRWYLAREIFLVKKPSGIFIYDLEANK</sequence>
<reference evidence="1 2" key="1">
    <citation type="submission" date="2020-10" db="EMBL/GenBank/DDBJ databases">
        <title>The genome of sulfurovum sp.</title>
        <authorList>
            <person name="Xie S."/>
            <person name="Shao Z."/>
            <person name="Jiang L."/>
        </authorList>
    </citation>
    <scope>NUCLEOTIDE SEQUENCE [LARGE SCALE GENOMIC DNA]</scope>
    <source>
        <strain evidence="1 2">ST-419</strain>
    </source>
</reference>
<dbReference type="KEGG" id="sinu:IMZ28_09530"/>
<dbReference type="InterPro" id="IPR051200">
    <property type="entry name" value="Host-pathogen_enzymatic-act"/>
</dbReference>
<dbReference type="SUPFAM" id="SSF51004">
    <property type="entry name" value="C-terminal (heme d1) domain of cytochrome cd1-nitrite reductase"/>
    <property type="match status" value="1"/>
</dbReference>